<reference evidence="2 3" key="1">
    <citation type="journal article" date="2019" name="Emerg. Microbes Infect.">
        <title>Comprehensive subspecies identification of 175 nontuberculous mycobacteria species based on 7547 genomic profiles.</title>
        <authorList>
            <person name="Matsumoto Y."/>
            <person name="Kinjo T."/>
            <person name="Motooka D."/>
            <person name="Nabeya D."/>
            <person name="Jung N."/>
            <person name="Uechi K."/>
            <person name="Horii T."/>
            <person name="Iida T."/>
            <person name="Fujita J."/>
            <person name="Nakamura S."/>
        </authorList>
    </citation>
    <scope>NUCLEOTIDE SEQUENCE [LARGE SCALE GENOMIC DNA]</scope>
    <source>
        <strain evidence="2 3">JCM 30725</strain>
    </source>
</reference>
<evidence type="ECO:0008006" key="4">
    <source>
        <dbReference type="Google" id="ProtNLM"/>
    </source>
</evidence>
<name>A0A7I9YRT8_MYCBU</name>
<evidence type="ECO:0000313" key="3">
    <source>
        <dbReference type="Proteomes" id="UP000465360"/>
    </source>
</evidence>
<sequence>MNLNDNEKSIDATGHRDEVASTVPAVSGEAKYAPEGYVRSENYGMHYDPGNYLVVERARRLPDKKWNKLPVETLPCGTSFQASLEILEAKTIDKVTSGKEELRENYEISLWRDENGQLYVVNGHYRVAMHYALGKEMHVRIMDETDYDRLMRQGWWTCRWNIFAWCREAFGCAKGD</sequence>
<evidence type="ECO:0000256" key="1">
    <source>
        <dbReference type="SAM" id="MobiDB-lite"/>
    </source>
</evidence>
<proteinExistence type="predicted"/>
<dbReference type="EMBL" id="BLKZ01000001">
    <property type="protein sequence ID" value="GFG91400.1"/>
    <property type="molecule type" value="Genomic_DNA"/>
</dbReference>
<gene>
    <name evidence="2" type="ORF">MBOU_34420</name>
</gene>
<comment type="caution">
    <text evidence="2">The sequence shown here is derived from an EMBL/GenBank/DDBJ whole genome shotgun (WGS) entry which is preliminary data.</text>
</comment>
<organism evidence="2 3">
    <name type="scientific">Mycobacterium bourgelatii</name>
    <dbReference type="NCBI Taxonomy" id="1273442"/>
    <lineage>
        <taxon>Bacteria</taxon>
        <taxon>Bacillati</taxon>
        <taxon>Actinomycetota</taxon>
        <taxon>Actinomycetes</taxon>
        <taxon>Mycobacteriales</taxon>
        <taxon>Mycobacteriaceae</taxon>
        <taxon>Mycobacterium</taxon>
    </lineage>
</organism>
<feature type="region of interest" description="Disordered" evidence="1">
    <location>
        <begin position="1"/>
        <end position="23"/>
    </location>
</feature>
<keyword evidence="3" id="KW-1185">Reference proteome</keyword>
<feature type="compositionally biased region" description="Basic and acidic residues" evidence="1">
    <location>
        <begin position="1"/>
        <end position="19"/>
    </location>
</feature>
<protein>
    <recommendedName>
        <fullName evidence="4">ParB/Sulfiredoxin domain-containing protein</fullName>
    </recommendedName>
</protein>
<evidence type="ECO:0000313" key="2">
    <source>
        <dbReference type="EMBL" id="GFG91400.1"/>
    </source>
</evidence>
<accession>A0A7I9YRT8</accession>
<dbReference type="Proteomes" id="UP000465360">
    <property type="component" value="Unassembled WGS sequence"/>
</dbReference>
<dbReference type="AlphaFoldDB" id="A0A7I9YRT8"/>